<dbReference type="Gene3D" id="3.30.70.100">
    <property type="match status" value="2"/>
</dbReference>
<dbReference type="AlphaFoldDB" id="A0A852ZZQ0"/>
<evidence type="ECO:0008006" key="3">
    <source>
        <dbReference type="Google" id="ProtNLM"/>
    </source>
</evidence>
<evidence type="ECO:0000313" key="1">
    <source>
        <dbReference type="EMBL" id="NYI06700.1"/>
    </source>
</evidence>
<gene>
    <name evidence="1" type="ORF">FHU37_003643</name>
</gene>
<dbReference type="SUPFAM" id="SSF54909">
    <property type="entry name" value="Dimeric alpha+beta barrel"/>
    <property type="match status" value="2"/>
</dbReference>
<protein>
    <recommendedName>
        <fullName evidence="3">Antibiotic biosynthesis monooxygenase</fullName>
    </recommendedName>
</protein>
<accession>A0A852ZZQ0</accession>
<sequence length="231" mass="26436">MTTRQHSLPDITRSDAGTTMISTWSVGTPERQRAAVDAITTVWEREPWPTPDLLSYSVFAGTDGDTMLHYSQWTGEDAYHRFVRSGRQPRNDEIDAAVPGIHRVEIAAYRRYRSLRLADRPAVPGCVVVVDVRFDGPDERRQRDWADAVCETLARQTPNPDRLSAHLHLSTDGTRVIDYAEWTSERAHIEAAGARGGLTDPEWERLRDFPGLSRNACRTRRYRFERNFTRP</sequence>
<dbReference type="EMBL" id="JACBZD010000001">
    <property type="protein sequence ID" value="NYI06700.1"/>
    <property type="molecule type" value="Genomic_DNA"/>
</dbReference>
<dbReference type="Proteomes" id="UP000567795">
    <property type="component" value="Unassembled WGS sequence"/>
</dbReference>
<organism evidence="1 2">
    <name type="scientific">Allostreptomyces psammosilenae</name>
    <dbReference type="NCBI Taxonomy" id="1892865"/>
    <lineage>
        <taxon>Bacteria</taxon>
        <taxon>Bacillati</taxon>
        <taxon>Actinomycetota</taxon>
        <taxon>Actinomycetes</taxon>
        <taxon>Kitasatosporales</taxon>
        <taxon>Streptomycetaceae</taxon>
        <taxon>Allostreptomyces</taxon>
    </lineage>
</organism>
<proteinExistence type="predicted"/>
<name>A0A852ZZQ0_9ACTN</name>
<dbReference type="InterPro" id="IPR011008">
    <property type="entry name" value="Dimeric_a/b-barrel"/>
</dbReference>
<evidence type="ECO:0000313" key="2">
    <source>
        <dbReference type="Proteomes" id="UP000567795"/>
    </source>
</evidence>
<dbReference type="RefSeq" id="WP_179815243.1">
    <property type="nucleotide sequence ID" value="NZ_JACBZD010000001.1"/>
</dbReference>
<reference evidence="1 2" key="1">
    <citation type="submission" date="2020-07" db="EMBL/GenBank/DDBJ databases">
        <title>Sequencing the genomes of 1000 actinobacteria strains.</title>
        <authorList>
            <person name="Klenk H.-P."/>
        </authorList>
    </citation>
    <scope>NUCLEOTIDE SEQUENCE [LARGE SCALE GENOMIC DNA]</scope>
    <source>
        <strain evidence="1 2">DSM 42178</strain>
    </source>
</reference>
<keyword evidence="2" id="KW-1185">Reference proteome</keyword>
<comment type="caution">
    <text evidence="1">The sequence shown here is derived from an EMBL/GenBank/DDBJ whole genome shotgun (WGS) entry which is preliminary data.</text>
</comment>